<evidence type="ECO:0000256" key="5">
    <source>
        <dbReference type="ARBA" id="ARBA00022927"/>
    </source>
</evidence>
<comment type="subcellular location">
    <subcellularLocation>
        <location evidence="9">Cell membrane</location>
        <topology evidence="9">Single-pass membrane protein</topology>
    </subcellularLocation>
    <subcellularLocation>
        <location evidence="1">Membrane</location>
    </subcellularLocation>
</comment>
<dbReference type="Pfam" id="PF00584">
    <property type="entry name" value="SecE"/>
    <property type="match status" value="1"/>
</dbReference>
<reference evidence="10 11" key="2">
    <citation type="submission" date="2020-03" db="EMBL/GenBank/DDBJ databases">
        <title>Campylobacter portucalensis sp. nov., a new species of Campylobacter isolated from the reproductive tract of bulls.</title>
        <authorList>
            <person name="Silva M.F."/>
            <person name="Pereira G."/>
            <person name="Carneiro C."/>
            <person name="Hemphill A."/>
            <person name="Mateus L."/>
            <person name="Lopes-Da-Costa L."/>
            <person name="Silva E."/>
        </authorList>
    </citation>
    <scope>NUCLEOTIDE SEQUENCE [LARGE SCALE GENOMIC DNA]</scope>
    <source>
        <strain evidence="10 11">FMV-PI01</strain>
    </source>
</reference>
<name>A0A6L5WH57_9BACT</name>
<evidence type="ECO:0000256" key="8">
    <source>
        <dbReference type="ARBA" id="ARBA00023136"/>
    </source>
</evidence>
<keyword evidence="2 9" id="KW-0813">Transport</keyword>
<comment type="caution">
    <text evidence="10">The sequence shown here is derived from an EMBL/GenBank/DDBJ whole genome shotgun (WGS) entry which is preliminary data.</text>
</comment>
<dbReference type="GO" id="GO:0065002">
    <property type="term" value="P:intracellular protein transmembrane transport"/>
    <property type="evidence" value="ECO:0007669"/>
    <property type="project" value="UniProtKB-UniRule"/>
</dbReference>
<keyword evidence="8 9" id="KW-0472">Membrane</keyword>
<dbReference type="InterPro" id="IPR001901">
    <property type="entry name" value="Translocase_SecE/Sec61-g"/>
</dbReference>
<evidence type="ECO:0000313" key="10">
    <source>
        <dbReference type="EMBL" id="MSN96374.1"/>
    </source>
</evidence>
<evidence type="ECO:0000256" key="4">
    <source>
        <dbReference type="ARBA" id="ARBA00022692"/>
    </source>
</evidence>
<organism evidence="10 11">
    <name type="scientific">Campylobacter portucalensis</name>
    <dbReference type="NCBI Taxonomy" id="2608384"/>
    <lineage>
        <taxon>Bacteria</taxon>
        <taxon>Pseudomonadati</taxon>
        <taxon>Campylobacterota</taxon>
        <taxon>Epsilonproteobacteria</taxon>
        <taxon>Campylobacterales</taxon>
        <taxon>Campylobacteraceae</taxon>
        <taxon>Campylobacter</taxon>
    </lineage>
</organism>
<dbReference type="NCBIfam" id="TIGR00964">
    <property type="entry name" value="secE_bact"/>
    <property type="match status" value="1"/>
</dbReference>
<dbReference type="GO" id="GO:0005886">
    <property type="term" value="C:plasma membrane"/>
    <property type="evidence" value="ECO:0007669"/>
    <property type="project" value="UniProtKB-SubCell"/>
</dbReference>
<dbReference type="GO" id="GO:0008320">
    <property type="term" value="F:protein transmembrane transporter activity"/>
    <property type="evidence" value="ECO:0007669"/>
    <property type="project" value="UniProtKB-UniRule"/>
</dbReference>
<evidence type="ECO:0000256" key="9">
    <source>
        <dbReference type="HAMAP-Rule" id="MF_00422"/>
    </source>
</evidence>
<evidence type="ECO:0000256" key="6">
    <source>
        <dbReference type="ARBA" id="ARBA00022989"/>
    </source>
</evidence>
<feature type="transmembrane region" description="Helical" evidence="9">
    <location>
        <begin position="46"/>
        <end position="68"/>
    </location>
</feature>
<evidence type="ECO:0000313" key="11">
    <source>
        <dbReference type="Proteomes" id="UP000476338"/>
    </source>
</evidence>
<evidence type="ECO:0000256" key="1">
    <source>
        <dbReference type="ARBA" id="ARBA00004370"/>
    </source>
</evidence>
<evidence type="ECO:0000256" key="7">
    <source>
        <dbReference type="ARBA" id="ARBA00023010"/>
    </source>
</evidence>
<dbReference type="HAMAP" id="MF_00422">
    <property type="entry name" value="SecE"/>
    <property type="match status" value="1"/>
</dbReference>
<accession>A0A6L5WH57</accession>
<dbReference type="GO" id="GO:0009306">
    <property type="term" value="P:protein secretion"/>
    <property type="evidence" value="ECO:0007669"/>
    <property type="project" value="UniProtKB-UniRule"/>
</dbReference>
<dbReference type="PANTHER" id="PTHR33910">
    <property type="entry name" value="PROTEIN TRANSLOCASE SUBUNIT SECE"/>
    <property type="match status" value="1"/>
</dbReference>
<proteinExistence type="inferred from homology"/>
<keyword evidence="5 9" id="KW-0653">Protein transport</keyword>
<dbReference type="InterPro" id="IPR038379">
    <property type="entry name" value="SecE_sf"/>
</dbReference>
<evidence type="ECO:0000256" key="2">
    <source>
        <dbReference type="ARBA" id="ARBA00022448"/>
    </source>
</evidence>
<dbReference type="GO" id="GO:0006605">
    <property type="term" value="P:protein targeting"/>
    <property type="evidence" value="ECO:0007669"/>
    <property type="project" value="UniProtKB-UniRule"/>
</dbReference>
<dbReference type="EMBL" id="VWSJ01000011">
    <property type="protein sequence ID" value="MSN96374.1"/>
    <property type="molecule type" value="Genomic_DNA"/>
</dbReference>
<dbReference type="PANTHER" id="PTHR33910:SF1">
    <property type="entry name" value="PROTEIN TRANSLOCASE SUBUNIT SECE"/>
    <property type="match status" value="1"/>
</dbReference>
<reference evidence="10 11" key="1">
    <citation type="submission" date="2019-09" db="EMBL/GenBank/DDBJ databases">
        <authorList>
            <person name="Silva M."/>
            <person name="Pereira G."/>
            <person name="Lopes-Da-Costa L."/>
            <person name="Silva E."/>
        </authorList>
    </citation>
    <scope>NUCLEOTIDE SEQUENCE [LARGE SCALE GENOMIC DNA]</scope>
    <source>
        <strain evidence="10 11">FMV-PI01</strain>
    </source>
</reference>
<dbReference type="Proteomes" id="UP000476338">
    <property type="component" value="Unassembled WGS sequence"/>
</dbReference>
<dbReference type="InterPro" id="IPR005807">
    <property type="entry name" value="SecE_bac"/>
</dbReference>
<evidence type="ECO:0000256" key="3">
    <source>
        <dbReference type="ARBA" id="ARBA00022475"/>
    </source>
</evidence>
<keyword evidence="3 9" id="KW-1003">Cell membrane</keyword>
<keyword evidence="11" id="KW-1185">Reference proteome</keyword>
<comment type="subunit">
    <text evidence="9">Component of the Sec protein translocase complex. Heterotrimer consisting of SecY, SecE and SecG subunits. The heterotrimers can form oligomers, although 1 heterotrimer is thought to be able to translocate proteins. Interacts with the ribosome. Interacts with SecDF, and other proteins may be involved. Interacts with SecA.</text>
</comment>
<dbReference type="AlphaFoldDB" id="A0A6L5WH57"/>
<keyword evidence="7 9" id="KW-0811">Translocation</keyword>
<keyword evidence="4 9" id="KW-0812">Transmembrane</keyword>
<comment type="function">
    <text evidence="9">Essential subunit of the Sec protein translocation channel SecYEG. Clamps together the 2 halves of SecY. May contact the channel plug during translocation.</text>
</comment>
<sequence length="76" mass="8452">MVGGSSPSCPATNLRFNMEKFKNYINQAKAELYKIIFPTSQQVRTAFITVLVVVAIISIFLALIDLLMSFSIPKIV</sequence>
<dbReference type="RefSeq" id="WP_154570640.1">
    <property type="nucleotide sequence ID" value="NZ_VWSJ01000011.1"/>
</dbReference>
<dbReference type="Gene3D" id="1.20.5.1030">
    <property type="entry name" value="Preprotein translocase secy subunit"/>
    <property type="match status" value="1"/>
</dbReference>
<comment type="similarity">
    <text evidence="9">Belongs to the SecE/SEC61-gamma family.</text>
</comment>
<gene>
    <name evidence="9 10" type="primary">secE</name>
    <name evidence="10" type="ORF">F1B92_04120</name>
</gene>
<keyword evidence="6 9" id="KW-1133">Transmembrane helix</keyword>
<protein>
    <recommendedName>
        <fullName evidence="9">Protein translocase subunit SecE</fullName>
    </recommendedName>
</protein>
<dbReference type="GO" id="GO:0043952">
    <property type="term" value="P:protein transport by the Sec complex"/>
    <property type="evidence" value="ECO:0007669"/>
    <property type="project" value="UniProtKB-UniRule"/>
</dbReference>